<dbReference type="AlphaFoldDB" id="G0U5U2"/>
<feature type="region of interest" description="Disordered" evidence="1">
    <location>
        <begin position="81"/>
        <end position="114"/>
    </location>
</feature>
<protein>
    <submittedName>
        <fullName evidence="2">Uncharacterized protein</fullName>
    </submittedName>
</protein>
<feature type="region of interest" description="Disordered" evidence="1">
    <location>
        <begin position="679"/>
        <end position="702"/>
    </location>
</feature>
<sequence>MSVELRGEAKGHKVEKEGCLLGTTYKSKRKHCEKVCPLIWMGLSCGSRRVSDALGGEIAINGDGKSVGTALPAERSDFEARVVSGDRDGEYSPLKGEGTDATSTRDLSARQKRRDELKQVTDEILAELFRHLIDHHCGSDCVFAQMLLNRPGVPTNGPDLSPQVGSGDTQVHKEEVHCPSVEKSNSGDAHECVEAEKNIKQNEKNDEGNDEASKKKVGVSEARRLASNNPSCMEKGSEPACLSCEGGPCSTCTPNGTSLRTEAGEKGTCVPNCSLHTGFQRSTQATNNTTAFVSSTVGPHETRIMSSQCSSNSNNDQCATAAIADAERSPRKCRSGGTLSFCSEVSLAKENGVVSDVSIHSSAFQTKYNWPVASGNGERVAIRDRRTVRRRSPLMSPQQSAMGDCAWQRRDDMDNKLEYRSTLVRSPPRSSSMQCEERKYNAGGRELATVTNPAPVPYNKMSHLKTAQALQTHTGTPTNRLTRPSTDGVEDVLAIERLRLYFQRLEQEGEQLACREAEVRMRACRRLISPPNKGASSSTCKILMTGKDGGASLPMRNTTVPLPSAAVEELAKHRQGVNSARSTPVVGYCIPRWGAAEPGESGRPVTPRSVLASSRRVSPMPREVRTPLPNYGAGQMTLVHRHCLNSQSSKDLPPPRSCLTNNSTREVDTVNRLDEHAPVLSSGGRIGEGAPQSAPSAMLGSSPRFHVKSNSVEYVVVDREEDEWEHYGQGVRGPAFSMTTSTVAYDHGVENSCVEMKLGDKRLIGNPMRWERSVATPAMWSVSPRFARNNTHLGTHPYCGGNKGESRKRYVAVEKVICNCLRKETCTRCCIHGSSVGYCKLHTDGKAQGTANVCRANLQQGGIRVSVRYEGDASSTVSGLWDSGSHCRTTHSSPLRFAVPGTHVA</sequence>
<evidence type="ECO:0000256" key="1">
    <source>
        <dbReference type="SAM" id="MobiDB-lite"/>
    </source>
</evidence>
<feature type="compositionally biased region" description="Basic and acidic residues" evidence="1">
    <location>
        <begin position="198"/>
        <end position="214"/>
    </location>
</feature>
<gene>
    <name evidence="2" type="ORF">TVY486_1002960</name>
</gene>
<proteinExistence type="predicted"/>
<name>G0U5U2_TRYVY</name>
<accession>G0U5U2</accession>
<organism evidence="2">
    <name type="scientific">Trypanosoma vivax (strain Y486)</name>
    <dbReference type="NCBI Taxonomy" id="1055687"/>
    <lineage>
        <taxon>Eukaryota</taxon>
        <taxon>Discoba</taxon>
        <taxon>Euglenozoa</taxon>
        <taxon>Kinetoplastea</taxon>
        <taxon>Metakinetoplastina</taxon>
        <taxon>Trypanosomatida</taxon>
        <taxon>Trypanosomatidae</taxon>
        <taxon>Trypanosoma</taxon>
        <taxon>Duttonella</taxon>
    </lineage>
</organism>
<feature type="compositionally biased region" description="Basic and acidic residues" evidence="1">
    <location>
        <begin position="81"/>
        <end position="90"/>
    </location>
</feature>
<evidence type="ECO:0000313" key="2">
    <source>
        <dbReference type="EMBL" id="CCC51243.1"/>
    </source>
</evidence>
<dbReference type="VEuPathDB" id="TriTrypDB:TvY486_1002960"/>
<feature type="region of interest" description="Disordered" evidence="1">
    <location>
        <begin position="198"/>
        <end position="230"/>
    </location>
</feature>
<feature type="region of interest" description="Disordered" evidence="1">
    <location>
        <begin position="596"/>
        <end position="630"/>
    </location>
</feature>
<reference evidence="2" key="1">
    <citation type="journal article" date="2012" name="Proc. Natl. Acad. Sci. U.S.A.">
        <title>Antigenic diversity is generated by distinct evolutionary mechanisms in African trypanosome species.</title>
        <authorList>
            <person name="Jackson A.P."/>
            <person name="Berry A."/>
            <person name="Aslett M."/>
            <person name="Allison H.C."/>
            <person name="Burton P."/>
            <person name="Vavrova-Anderson J."/>
            <person name="Brown R."/>
            <person name="Browne H."/>
            <person name="Corton N."/>
            <person name="Hauser H."/>
            <person name="Gamble J."/>
            <person name="Gilderthorp R."/>
            <person name="Marcello L."/>
            <person name="McQuillan J."/>
            <person name="Otto T.D."/>
            <person name="Quail M.A."/>
            <person name="Sanders M.J."/>
            <person name="van Tonder A."/>
            <person name="Ginger M.L."/>
            <person name="Field M.C."/>
            <person name="Barry J.D."/>
            <person name="Hertz-Fowler C."/>
            <person name="Berriman M."/>
        </authorList>
    </citation>
    <scope>NUCLEOTIDE SEQUENCE</scope>
    <source>
        <strain evidence="2">Y486</strain>
    </source>
</reference>
<dbReference type="EMBL" id="HE573026">
    <property type="protein sequence ID" value="CCC51243.1"/>
    <property type="molecule type" value="Genomic_DNA"/>
</dbReference>